<name>A0A1E7ZFK0_9ALTE</name>
<keyword evidence="4" id="KW-1185">Reference proteome</keyword>
<feature type="chain" id="PRO_5009209827" description="Beta-lactamase-related domain-containing protein" evidence="1">
    <location>
        <begin position="22"/>
        <end position="388"/>
    </location>
</feature>
<dbReference type="InterPro" id="IPR050491">
    <property type="entry name" value="AmpC-like"/>
</dbReference>
<dbReference type="STRING" id="1656094.BFC18_03345"/>
<dbReference type="InterPro" id="IPR001466">
    <property type="entry name" value="Beta-lactam-related"/>
</dbReference>
<dbReference type="Gene3D" id="3.40.710.10">
    <property type="entry name" value="DD-peptidase/beta-lactamase superfamily"/>
    <property type="match status" value="1"/>
</dbReference>
<dbReference type="PANTHER" id="PTHR46825">
    <property type="entry name" value="D-ALANYL-D-ALANINE-CARBOXYPEPTIDASE/ENDOPEPTIDASE AMPH"/>
    <property type="match status" value="1"/>
</dbReference>
<reference evidence="3 4" key="1">
    <citation type="submission" date="2016-08" db="EMBL/GenBank/DDBJ databases">
        <authorList>
            <person name="Seilhamer J.J."/>
        </authorList>
    </citation>
    <scope>NUCLEOTIDE SEQUENCE [LARGE SCALE GENOMIC DNA]</scope>
    <source>
        <strain evidence="3 4">KCTC 42603</strain>
    </source>
</reference>
<feature type="domain" description="Beta-lactamase-related" evidence="2">
    <location>
        <begin position="35"/>
        <end position="361"/>
    </location>
</feature>
<accession>A0A1E7ZFK0</accession>
<gene>
    <name evidence="3" type="ORF">BFC18_03345</name>
</gene>
<keyword evidence="1" id="KW-0732">Signal</keyword>
<dbReference type="Proteomes" id="UP000175691">
    <property type="component" value="Unassembled WGS sequence"/>
</dbReference>
<dbReference type="PROSITE" id="PS00146">
    <property type="entry name" value="BETA_LACTAMASE_A"/>
    <property type="match status" value="1"/>
</dbReference>
<feature type="signal peptide" evidence="1">
    <location>
        <begin position="1"/>
        <end position="21"/>
    </location>
</feature>
<comment type="caution">
    <text evidence="3">The sequence shown here is derived from an EMBL/GenBank/DDBJ whole genome shotgun (WGS) entry which is preliminary data.</text>
</comment>
<dbReference type="SUPFAM" id="SSF56601">
    <property type="entry name" value="beta-lactamase/transpeptidase-like"/>
    <property type="match status" value="1"/>
</dbReference>
<evidence type="ECO:0000256" key="1">
    <source>
        <dbReference type="SAM" id="SignalP"/>
    </source>
</evidence>
<protein>
    <recommendedName>
        <fullName evidence="2">Beta-lactamase-related domain-containing protein</fullName>
    </recommendedName>
</protein>
<dbReference type="Pfam" id="PF00144">
    <property type="entry name" value="Beta-lactamase"/>
    <property type="match status" value="1"/>
</dbReference>
<proteinExistence type="predicted"/>
<evidence type="ECO:0000313" key="4">
    <source>
        <dbReference type="Proteomes" id="UP000175691"/>
    </source>
</evidence>
<dbReference type="InterPro" id="IPR012338">
    <property type="entry name" value="Beta-lactam/transpept-like"/>
</dbReference>
<organism evidence="3 4">
    <name type="scientific">Alteromonas confluentis</name>
    <dbReference type="NCBI Taxonomy" id="1656094"/>
    <lineage>
        <taxon>Bacteria</taxon>
        <taxon>Pseudomonadati</taxon>
        <taxon>Pseudomonadota</taxon>
        <taxon>Gammaproteobacteria</taxon>
        <taxon>Alteromonadales</taxon>
        <taxon>Alteromonadaceae</taxon>
        <taxon>Alteromonas/Salinimonas group</taxon>
        <taxon>Alteromonas</taxon>
    </lineage>
</organism>
<dbReference type="AlphaFoldDB" id="A0A1E7ZFK0"/>
<dbReference type="InterPro" id="IPR023650">
    <property type="entry name" value="Beta-lactam_class-A_AS"/>
</dbReference>
<evidence type="ECO:0000313" key="3">
    <source>
        <dbReference type="EMBL" id="OFC72305.1"/>
    </source>
</evidence>
<evidence type="ECO:0000259" key="2">
    <source>
        <dbReference type="Pfam" id="PF00144"/>
    </source>
</evidence>
<dbReference type="RefSeq" id="WP_070123532.1">
    <property type="nucleotide sequence ID" value="NZ_MDHN01000005.1"/>
</dbReference>
<sequence>MKLNKVLLPLALCIPSFQSNAEDVLRQLEVKMDAIATAMIEPSGPGCSVGIIQQGEFIFQKHYGLANVEHSVPISAATRFRMASVSKQFTAMAVLLLADDGSINLDDDIRKYIPDLYEYQHEVTINAMLGHFAGMGDYDTLNELLSEPLHSVSGKPFRLGDEDYLSNDEYYDLLKTLPLLTAPEKEQRYSNFAYNLLTLLVENVSGQTFRAFTTARIFTPLGMKHTFFADDKREVIPHRAYGYISTKNETSGKAKLEVNMTNLYVTGDGGLFTTLEDMRLWNNQFSNPILGKKPAELIALMNTPNGDFPDRDEHKWYYANGQYTDGRYYFHNGGWLGTSTSFIRRPDTHTSVVAMCNSNSLDTNALTYPVFQILADLDLWHGEDPSVF</sequence>
<dbReference type="PANTHER" id="PTHR46825:SF9">
    <property type="entry name" value="BETA-LACTAMASE-RELATED DOMAIN-CONTAINING PROTEIN"/>
    <property type="match status" value="1"/>
</dbReference>
<dbReference type="EMBL" id="MDHN01000005">
    <property type="protein sequence ID" value="OFC72305.1"/>
    <property type="molecule type" value="Genomic_DNA"/>
</dbReference>